<dbReference type="EC" id="2.5.1.41" evidence="9"/>
<dbReference type="PANTHER" id="PTHR21235">
    <property type="entry name" value="IMIDAZOLE GLYCEROL PHOSPHATE SYNTHASE SUBUNIT HISF/H IGP SYNTHASE SUBUNIT HISF/H"/>
    <property type="match status" value="1"/>
</dbReference>
<dbReference type="GO" id="GO:0000287">
    <property type="term" value="F:magnesium ion binding"/>
    <property type="evidence" value="ECO:0007669"/>
    <property type="project" value="UniProtKB-UniRule"/>
</dbReference>
<comment type="function">
    <text evidence="9">Prenyltransferase that catalyzes the transfer of the geranylgeranyl moiety of geranylgeranyl diphosphate (GGPP) to the C3 hydroxyl of sn-glycerol-1-phosphate (G1P). This reaction is the first ether-bond-formation step in the biosynthesis of archaeal membrane lipids.</text>
</comment>
<dbReference type="InterPro" id="IPR050064">
    <property type="entry name" value="IGPS_HisA/HisF"/>
</dbReference>
<comment type="subcellular location">
    <subcellularLocation>
        <location evidence="9">Cytoplasm</location>
    </subcellularLocation>
</comment>
<dbReference type="GO" id="GO:0000107">
    <property type="term" value="F:imidazoleglycerol-phosphate synthase activity"/>
    <property type="evidence" value="ECO:0007669"/>
    <property type="project" value="TreeGrafter"/>
</dbReference>
<dbReference type="GO" id="GO:0047294">
    <property type="term" value="F:phosphoglycerol geranylgeranyltransferase activity"/>
    <property type="evidence" value="ECO:0007669"/>
    <property type="project" value="UniProtKB-UniRule"/>
</dbReference>
<keyword evidence="2 9" id="KW-0808">Transferase</keyword>
<evidence type="ECO:0000256" key="5">
    <source>
        <dbReference type="ARBA" id="ARBA00023098"/>
    </source>
</evidence>
<comment type="caution">
    <text evidence="9">Lacks conserved residue(s) required for the propagation of feature annotation.</text>
</comment>
<keyword evidence="1 9" id="KW-0444">Lipid biosynthesis</keyword>
<dbReference type="Pfam" id="PF01884">
    <property type="entry name" value="PcrB"/>
    <property type="match status" value="1"/>
</dbReference>
<feature type="binding site" evidence="9">
    <location>
        <begin position="189"/>
        <end position="195"/>
    </location>
    <ligand>
        <name>sn-glycerol 1-phosphate</name>
        <dbReference type="ChEBI" id="CHEBI:57685"/>
    </ligand>
</feature>
<dbReference type="AlphaFoldDB" id="A0A075GGE9"/>
<dbReference type="InterPro" id="IPR010946">
    <property type="entry name" value="GGGP_synth"/>
</dbReference>
<dbReference type="GO" id="GO:0046474">
    <property type="term" value="P:glycerophospholipid biosynthetic process"/>
    <property type="evidence" value="ECO:0007669"/>
    <property type="project" value="UniProtKB-UniRule"/>
</dbReference>
<comment type="similarity">
    <text evidence="9">Belongs to the GGGP/HepGP synthase family. Group II subfamily.</text>
</comment>
<accession>A0A075GGE9</accession>
<reference evidence="10" key="1">
    <citation type="journal article" date="2014" name="Genome Biol. Evol.">
        <title>Pangenome evidence for extensive interdomain horizontal transfer affecting lineage core and shell genes in uncultured planktonic thaumarchaeota and euryarchaeota.</title>
        <authorList>
            <person name="Deschamps P."/>
            <person name="Zivanovic Y."/>
            <person name="Moreira D."/>
            <person name="Rodriguez-Valera F."/>
            <person name="Lopez-Garcia P."/>
        </authorList>
    </citation>
    <scope>NUCLEOTIDE SEQUENCE</scope>
</reference>
<sequence>MSVNYRTVGMRNKVETRLKKCKKGGKTAIFLLVDSENLSSASNAEKTAKELFKASKTMKNLFPVILVGGSSATDQIGMDKAVRILRKKAKMPIVLFPGNITGVVPKAHAILFTSLMNSENPYYITQAQALGAPLVRKFGLEALPTAYLVIGEGTSAWFFGNVRGIPFDKPKIAAAYAMAAQYLGMRFVYLEAGSGAKQSVTPEMVATVRKVFDGFIIVGGGIKAAKIAKPLIKAGADGLVIGTLLEQTNGLKKFTEMVKSIKK</sequence>
<keyword evidence="4 9" id="KW-0460">Magnesium</keyword>
<gene>
    <name evidence="10" type="primary">pcrB</name>
</gene>
<dbReference type="SUPFAM" id="SSF51395">
    <property type="entry name" value="FMN-linked oxidoreductases"/>
    <property type="match status" value="1"/>
</dbReference>
<feature type="binding site" evidence="9">
    <location>
        <position position="70"/>
    </location>
    <ligand>
        <name>Mg(2+)</name>
        <dbReference type="ChEBI" id="CHEBI:18420"/>
    </ligand>
</feature>
<dbReference type="UniPathway" id="UPA00940"/>
<evidence type="ECO:0000256" key="3">
    <source>
        <dbReference type="ARBA" id="ARBA00022723"/>
    </source>
</evidence>
<proteinExistence type="inferred from homology"/>
<dbReference type="CDD" id="cd02812">
    <property type="entry name" value="PcrB_like"/>
    <property type="match status" value="1"/>
</dbReference>
<comment type="catalytic activity">
    <reaction evidence="8 9">
        <text>sn-glycerol 1-phosphate + (2E,6E,10E)-geranylgeranyl diphosphate = sn-3-O-(geranylgeranyl)glycerol 1-phosphate + diphosphate</text>
        <dbReference type="Rhea" id="RHEA:23404"/>
        <dbReference type="ChEBI" id="CHEBI:33019"/>
        <dbReference type="ChEBI" id="CHEBI:57677"/>
        <dbReference type="ChEBI" id="CHEBI:57685"/>
        <dbReference type="ChEBI" id="CHEBI:58756"/>
        <dbReference type="EC" id="2.5.1.41"/>
    </reaction>
</comment>
<keyword evidence="5 9" id="KW-0443">Lipid metabolism</keyword>
<name>A0A075GGE9_9ARCH</name>
<dbReference type="Gene3D" id="3.20.20.390">
    <property type="entry name" value="FMN-linked oxidoreductases"/>
    <property type="match status" value="1"/>
</dbReference>
<organism evidence="10">
    <name type="scientific">uncultured marine thaumarchaeote KM3_156_A10</name>
    <dbReference type="NCBI Taxonomy" id="1456021"/>
    <lineage>
        <taxon>Archaea</taxon>
        <taxon>Nitrososphaerota</taxon>
        <taxon>environmental samples</taxon>
    </lineage>
</organism>
<evidence type="ECO:0000256" key="8">
    <source>
        <dbReference type="ARBA" id="ARBA00047288"/>
    </source>
</evidence>
<evidence type="ECO:0000256" key="9">
    <source>
        <dbReference type="HAMAP-Rule" id="MF_00112"/>
    </source>
</evidence>
<protein>
    <recommendedName>
        <fullName evidence="9">Geranylgeranylglyceryl phosphate synthase</fullName>
        <shortName evidence="9">GGGP synthase</shortName>
        <shortName evidence="9">GGGPS</shortName>
        <ecNumber evidence="9">2.5.1.41</ecNumber>
    </recommendedName>
    <alternativeName>
        <fullName evidence="9">(S)-3-O-geranylgeranylglyceryl phosphate synthase</fullName>
    </alternativeName>
    <alternativeName>
        <fullName evidence="9">Phosphoglycerol geranylgeranyltransferase</fullName>
    </alternativeName>
</protein>
<keyword evidence="9" id="KW-0963">Cytoplasm</keyword>
<dbReference type="InterPro" id="IPR038597">
    <property type="entry name" value="GGGP/HepGP_synthase_sf"/>
</dbReference>
<dbReference type="NCBIfam" id="NF003198">
    <property type="entry name" value="PRK04169.1-2"/>
    <property type="match status" value="1"/>
</dbReference>
<dbReference type="NCBIfam" id="TIGR01768">
    <property type="entry name" value="GGGP-family"/>
    <property type="match status" value="1"/>
</dbReference>
<comment type="pathway">
    <text evidence="9">Membrane lipid metabolism; glycerophospholipid metabolism.</text>
</comment>
<evidence type="ECO:0000256" key="6">
    <source>
        <dbReference type="ARBA" id="ARBA00023209"/>
    </source>
</evidence>
<keyword evidence="7 9" id="KW-1208">Phospholipid metabolism</keyword>
<evidence type="ECO:0000256" key="1">
    <source>
        <dbReference type="ARBA" id="ARBA00022516"/>
    </source>
</evidence>
<feature type="binding site" evidence="9">
    <location>
        <begin position="242"/>
        <end position="243"/>
    </location>
    <ligand>
        <name>sn-glycerol 1-phosphate</name>
        <dbReference type="ChEBI" id="CHEBI:57685"/>
    </ligand>
</feature>
<dbReference type="NCBIfam" id="TIGR01769">
    <property type="entry name" value="GGGP"/>
    <property type="match status" value="1"/>
</dbReference>
<evidence type="ECO:0000313" key="10">
    <source>
        <dbReference type="EMBL" id="AIF02300.1"/>
    </source>
</evidence>
<dbReference type="PANTHER" id="PTHR21235:SF22">
    <property type="entry name" value="GERANYLGERANYLGLYCERYL PHOSPHATE SYNTHASE"/>
    <property type="match status" value="1"/>
</dbReference>
<evidence type="ECO:0000256" key="2">
    <source>
        <dbReference type="ARBA" id="ARBA00022679"/>
    </source>
</evidence>
<keyword evidence="3 9" id="KW-0479">Metal-binding</keyword>
<dbReference type="InterPro" id="IPR008205">
    <property type="entry name" value="GGGP_HepGP_synthase"/>
</dbReference>
<feature type="binding site" evidence="9">
    <location>
        <begin position="220"/>
        <end position="221"/>
    </location>
    <ligand>
        <name>sn-glycerol 1-phosphate</name>
        <dbReference type="ChEBI" id="CHEBI:57685"/>
    </ligand>
</feature>
<dbReference type="HAMAP" id="MF_00112">
    <property type="entry name" value="GGGP_HepGP_synthase"/>
    <property type="match status" value="1"/>
</dbReference>
<comment type="cofactor">
    <cofactor evidence="9">
        <name>Mg(2+)</name>
        <dbReference type="ChEBI" id="CHEBI:18420"/>
    </cofactor>
</comment>
<keyword evidence="6 9" id="KW-0594">Phospholipid biosynthesis</keyword>
<evidence type="ECO:0000256" key="7">
    <source>
        <dbReference type="ARBA" id="ARBA00023264"/>
    </source>
</evidence>
<evidence type="ECO:0000256" key="4">
    <source>
        <dbReference type="ARBA" id="ARBA00022842"/>
    </source>
</evidence>
<dbReference type="GO" id="GO:0005737">
    <property type="term" value="C:cytoplasm"/>
    <property type="evidence" value="ECO:0007669"/>
    <property type="project" value="UniProtKB-SubCell"/>
</dbReference>
<dbReference type="EMBL" id="KF900646">
    <property type="protein sequence ID" value="AIF02300.1"/>
    <property type="molecule type" value="Genomic_DNA"/>
</dbReference>
<feature type="binding site" evidence="9">
    <location>
        <position position="34"/>
    </location>
    <ligand>
        <name>Mg(2+)</name>
        <dbReference type="ChEBI" id="CHEBI:18420"/>
    </ligand>
</feature>